<dbReference type="GO" id="GO:0006935">
    <property type="term" value="P:chemotaxis"/>
    <property type="evidence" value="ECO:0007669"/>
    <property type="project" value="InterPro"/>
</dbReference>
<evidence type="ECO:0000259" key="9">
    <source>
        <dbReference type="Pfam" id="PF20560"/>
    </source>
</evidence>
<name>A0A0W8E720_9ZZZZ</name>
<keyword evidence="10" id="KW-0282">Flagellum</keyword>
<accession>A0A0W8E720</accession>
<keyword evidence="10" id="KW-0969">Cilium</keyword>
<dbReference type="InterPro" id="IPR002898">
    <property type="entry name" value="MotA_ExbB_proton_chnl"/>
</dbReference>
<dbReference type="PANTHER" id="PTHR30433:SF3">
    <property type="entry name" value="MOTILITY PROTEIN A"/>
    <property type="match status" value="1"/>
</dbReference>
<protein>
    <submittedName>
        <fullName evidence="10">Flagellar motor rotation protein mota</fullName>
    </submittedName>
</protein>
<evidence type="ECO:0000256" key="3">
    <source>
        <dbReference type="ARBA" id="ARBA00022692"/>
    </source>
</evidence>
<feature type="transmembrane region" description="Helical" evidence="7">
    <location>
        <begin position="178"/>
        <end position="203"/>
    </location>
</feature>
<proteinExistence type="predicted"/>
<dbReference type="InterPro" id="IPR046786">
    <property type="entry name" value="MotA_N"/>
</dbReference>
<comment type="subcellular location">
    <subcellularLocation>
        <location evidence="1">Cell membrane</location>
        <topology evidence="1">Multi-pass membrane protein</topology>
    </subcellularLocation>
</comment>
<organism evidence="10">
    <name type="scientific">hydrocarbon metagenome</name>
    <dbReference type="NCBI Taxonomy" id="938273"/>
    <lineage>
        <taxon>unclassified sequences</taxon>
        <taxon>metagenomes</taxon>
        <taxon>ecological metagenomes</taxon>
    </lineage>
</organism>
<feature type="transmembrane region" description="Helical" evidence="7">
    <location>
        <begin position="144"/>
        <end position="166"/>
    </location>
</feature>
<dbReference type="NCBIfam" id="NF006583">
    <property type="entry name" value="PRK09109.1"/>
    <property type="match status" value="1"/>
</dbReference>
<feature type="transmembrane region" description="Helical" evidence="7">
    <location>
        <begin position="29"/>
        <end position="51"/>
    </location>
</feature>
<sequence>MDLATLIGLLIGLGGLVGGFLLEGGHAGMLWVHTAFIIVMGGTIGATVISYTSDELRTMGYFFKQVFTDKKINYAEVLEVLVDTADKARREGLLSLESQLANINNEFLARGLQLVIDGTDPELTRTMLEMDIEAHEKRQSIGHAIFMTAGGYGPTMGIIGTVMGLVHVLSNMAEPEELAGAIAVAFLATLYGVSSANVLWIPFATKCKIKGEKEVLLMDLILEGVLSIQAGENPRVIREKLLTFVPAEAKKKAQQQAAEMEM</sequence>
<feature type="domain" description="MotA/TolQ/ExbB proton channel" evidence="8">
    <location>
        <begin position="102"/>
        <end position="218"/>
    </location>
</feature>
<evidence type="ECO:0000256" key="6">
    <source>
        <dbReference type="ARBA" id="ARBA00023136"/>
    </source>
</evidence>
<keyword evidence="3 7" id="KW-0812">Transmembrane</keyword>
<evidence type="ECO:0000256" key="7">
    <source>
        <dbReference type="SAM" id="Phobius"/>
    </source>
</evidence>
<evidence type="ECO:0000259" key="8">
    <source>
        <dbReference type="Pfam" id="PF01618"/>
    </source>
</evidence>
<gene>
    <name evidence="10" type="ORF">ASZ90_018355</name>
</gene>
<evidence type="ECO:0000256" key="2">
    <source>
        <dbReference type="ARBA" id="ARBA00022475"/>
    </source>
</evidence>
<evidence type="ECO:0000256" key="5">
    <source>
        <dbReference type="ARBA" id="ARBA00022989"/>
    </source>
</evidence>
<dbReference type="GO" id="GO:0071978">
    <property type="term" value="P:bacterial-type flagellum-dependent swarming motility"/>
    <property type="evidence" value="ECO:0007669"/>
    <property type="project" value="InterPro"/>
</dbReference>
<keyword evidence="5 7" id="KW-1133">Transmembrane helix</keyword>
<dbReference type="EMBL" id="LNQE01001855">
    <property type="protein sequence ID" value="KUG04237.1"/>
    <property type="molecule type" value="Genomic_DNA"/>
</dbReference>
<reference evidence="10" key="1">
    <citation type="journal article" date="2015" name="Proc. Natl. Acad. Sci. U.S.A.">
        <title>Networks of energetic and metabolic interactions define dynamics in microbial communities.</title>
        <authorList>
            <person name="Embree M."/>
            <person name="Liu J.K."/>
            <person name="Al-Bassam M.M."/>
            <person name="Zengler K."/>
        </authorList>
    </citation>
    <scope>NUCLEOTIDE SEQUENCE</scope>
</reference>
<dbReference type="GO" id="GO:0005886">
    <property type="term" value="C:plasma membrane"/>
    <property type="evidence" value="ECO:0007669"/>
    <property type="project" value="UniProtKB-SubCell"/>
</dbReference>
<keyword evidence="2" id="KW-1003">Cell membrane</keyword>
<evidence type="ECO:0000256" key="1">
    <source>
        <dbReference type="ARBA" id="ARBA00004651"/>
    </source>
</evidence>
<dbReference type="PANTHER" id="PTHR30433">
    <property type="entry name" value="CHEMOTAXIS PROTEIN MOTA"/>
    <property type="match status" value="1"/>
</dbReference>
<comment type="caution">
    <text evidence="10">The sequence shown here is derived from an EMBL/GenBank/DDBJ whole genome shotgun (WGS) entry which is preliminary data.</text>
</comment>
<evidence type="ECO:0000256" key="4">
    <source>
        <dbReference type="ARBA" id="ARBA00022779"/>
    </source>
</evidence>
<keyword evidence="6 7" id="KW-0472">Membrane</keyword>
<dbReference type="Pfam" id="PF20560">
    <property type="entry name" value="MotA_N"/>
    <property type="match status" value="1"/>
</dbReference>
<keyword evidence="4" id="KW-0283">Flagellar rotation</keyword>
<dbReference type="Pfam" id="PF01618">
    <property type="entry name" value="MotA_ExbB"/>
    <property type="match status" value="1"/>
</dbReference>
<feature type="domain" description="Motility protein A N-terminal" evidence="9">
    <location>
        <begin position="6"/>
        <end position="92"/>
    </location>
</feature>
<keyword evidence="10" id="KW-0966">Cell projection</keyword>
<evidence type="ECO:0000313" key="10">
    <source>
        <dbReference type="EMBL" id="KUG04237.1"/>
    </source>
</evidence>
<dbReference type="AlphaFoldDB" id="A0A0W8E720"/>
<dbReference type="InterPro" id="IPR047055">
    <property type="entry name" value="MotA-like"/>
</dbReference>